<dbReference type="EMBL" id="MZ399596">
    <property type="protein sequence ID" value="QXP45384.1"/>
    <property type="molecule type" value="Genomic_DNA"/>
</dbReference>
<protein>
    <submittedName>
        <fullName evidence="1">Uncharacterized protein</fullName>
    </submittedName>
</protein>
<dbReference type="Proteomes" id="UP000828872">
    <property type="component" value="Segment"/>
</dbReference>
<name>A0AAE7SPF3_9CAUD</name>
<proteinExistence type="predicted"/>
<sequence length="104" mass="11662">MYNRFVAELERTLPKEAMQMENQVISNIQANGNIDTGTLVSNLERGVEEKTAWVMSDTDPNPTHSGYAPALEDGTWKTPAYPNFEPALEMQATIAVEHISDFKF</sequence>
<evidence type="ECO:0000313" key="1">
    <source>
        <dbReference type="EMBL" id="QXP45384.1"/>
    </source>
</evidence>
<evidence type="ECO:0000313" key="2">
    <source>
        <dbReference type="Proteomes" id="UP000828872"/>
    </source>
</evidence>
<organism evidence="1 2">
    <name type="scientific">Carnobacterium phage cd4</name>
    <dbReference type="NCBI Taxonomy" id="2849246"/>
    <lineage>
        <taxon>Viruses</taxon>
        <taxon>Duplodnaviria</taxon>
        <taxon>Heunggongvirae</taxon>
        <taxon>Uroviricota</taxon>
        <taxon>Caudoviricetes</taxon>
        <taxon>Carnodivirus</taxon>
        <taxon>Carnodivirus cd4-like</taxon>
    </lineage>
</organism>
<gene>
    <name evidence="1" type="ORF">cd4_017</name>
</gene>
<keyword evidence="2" id="KW-1185">Reference proteome</keyword>
<reference evidence="1 2" key="1">
    <citation type="journal article" date="2021" name="Microbiol. Resour. Announc.">
        <title>Genome Sequences of Bacteriophages cd2, cd3, and cd4, which Specifically Target Carnobacterium divergens.</title>
        <authorList>
            <person name="Zhang P."/>
            <person name="Britton A.P."/>
            <person name="Visser K.A."/>
            <person name="Welke C.A."/>
            <person name="Wassink H."/>
            <person name="Prins E."/>
            <person name="Yang X."/>
            <person name="Martin-Visscher L.A."/>
        </authorList>
    </citation>
    <scope>NUCLEOTIDE SEQUENCE [LARGE SCALE GENOMIC DNA]</scope>
    <source>
        <strain evidence="2">cd4</strain>
    </source>
</reference>
<accession>A0AAE7SPF3</accession>